<reference evidence="1" key="2">
    <citation type="submission" date="2020-09" db="EMBL/GenBank/DDBJ databases">
        <authorList>
            <person name="Sun Q."/>
            <person name="Kim S."/>
        </authorList>
    </citation>
    <scope>NUCLEOTIDE SEQUENCE</scope>
    <source>
        <strain evidence="1">KCTC 32255</strain>
    </source>
</reference>
<name>A0A918UFT7_9SPHN</name>
<evidence type="ECO:0008006" key="3">
    <source>
        <dbReference type="Google" id="ProtNLM"/>
    </source>
</evidence>
<comment type="caution">
    <text evidence="1">The sequence shown here is derived from an EMBL/GenBank/DDBJ whole genome shotgun (WGS) entry which is preliminary data.</text>
</comment>
<dbReference type="AlphaFoldDB" id="A0A918UFT7"/>
<sequence>MTMAFPQKSSQILRKGRFAAGTPGRRAAVMAGVAALAIAGVAGTSRLIAQIEGDRGIAPVMTSQDIEVSGIDVDVTGKTGADARLAGWKEAEKLAWKKIGGPDMPIESIDAMVSSVVIEREQVGPHRYIARLGVIFDKAKSGGIITAGGTITRSAPMLTIPVLYSGGVAQVYEVRGPWQRAWAEYQDAQSPIDYVRPSGSGGESLILTAGQVGRHSRLWWRNLLDQFEASDVLVPVARLERQWPGGPVMGTFTARYGPDNRFLGSFRLKAANEQDLPRMLDDAVLRIDQLYRGALAQGLLTPDPTLTAGQAVYDGAFAELRDKLMPKASDLPTAPQAGPQITLDQTVLGETAEVSVQFATPDAAAVDAALAAVRGVPGVRGAATVSLAIGGTSVMRVSVVGGAERLAGALKAQGWNVSGGGATLRISR</sequence>
<dbReference type="Proteomes" id="UP000648075">
    <property type="component" value="Unassembled WGS sequence"/>
</dbReference>
<dbReference type="RefSeq" id="WP_373299122.1">
    <property type="nucleotide sequence ID" value="NZ_BMZA01000004.1"/>
</dbReference>
<evidence type="ECO:0000313" key="1">
    <source>
        <dbReference type="EMBL" id="GGZ01785.1"/>
    </source>
</evidence>
<organism evidence="1 2">
    <name type="scientific">Novosphingobium colocasiae</name>
    <dbReference type="NCBI Taxonomy" id="1256513"/>
    <lineage>
        <taxon>Bacteria</taxon>
        <taxon>Pseudomonadati</taxon>
        <taxon>Pseudomonadota</taxon>
        <taxon>Alphaproteobacteria</taxon>
        <taxon>Sphingomonadales</taxon>
        <taxon>Sphingomonadaceae</taxon>
        <taxon>Novosphingobium</taxon>
    </lineage>
</organism>
<protein>
    <recommendedName>
        <fullName evidence="3">Heavy-metal-associated domain-containing protein</fullName>
    </recommendedName>
</protein>
<accession>A0A918UFT7</accession>
<reference evidence="1" key="1">
    <citation type="journal article" date="2014" name="Int. J. Syst. Evol. Microbiol.">
        <title>Complete genome sequence of Corynebacterium casei LMG S-19264T (=DSM 44701T), isolated from a smear-ripened cheese.</title>
        <authorList>
            <consortium name="US DOE Joint Genome Institute (JGI-PGF)"/>
            <person name="Walter F."/>
            <person name="Albersmeier A."/>
            <person name="Kalinowski J."/>
            <person name="Ruckert C."/>
        </authorList>
    </citation>
    <scope>NUCLEOTIDE SEQUENCE</scope>
    <source>
        <strain evidence="1">KCTC 32255</strain>
    </source>
</reference>
<keyword evidence="2" id="KW-1185">Reference proteome</keyword>
<dbReference type="EMBL" id="BMZA01000004">
    <property type="protein sequence ID" value="GGZ01785.1"/>
    <property type="molecule type" value="Genomic_DNA"/>
</dbReference>
<proteinExistence type="predicted"/>
<gene>
    <name evidence="1" type="ORF">GCM10011614_15860</name>
</gene>
<evidence type="ECO:0000313" key="2">
    <source>
        <dbReference type="Proteomes" id="UP000648075"/>
    </source>
</evidence>